<dbReference type="AlphaFoldDB" id="A0A9W4XLR8"/>
<dbReference type="Proteomes" id="UP001152607">
    <property type="component" value="Unassembled WGS sequence"/>
</dbReference>
<evidence type="ECO:0000313" key="2">
    <source>
        <dbReference type="EMBL" id="CAI6336288.1"/>
    </source>
</evidence>
<dbReference type="EMBL" id="CAOQHR010000006">
    <property type="protein sequence ID" value="CAI6336288.1"/>
    <property type="molecule type" value="Genomic_DNA"/>
</dbReference>
<sequence length="66" mass="7401">MTWSPSGRSILVLPAAALYSLRCFNKTRSPLTITYLANAICFLVYSSCVLICKLNLHVSIWVELHT</sequence>
<gene>
    <name evidence="2" type="ORF">PDIGIT_LOCUS9382</name>
</gene>
<feature type="transmembrane region" description="Helical" evidence="1">
    <location>
        <begin position="33"/>
        <end position="52"/>
    </location>
</feature>
<keyword evidence="1" id="KW-1133">Transmembrane helix</keyword>
<comment type="caution">
    <text evidence="2">The sequence shown here is derived from an EMBL/GenBank/DDBJ whole genome shotgun (WGS) entry which is preliminary data.</text>
</comment>
<reference evidence="2" key="1">
    <citation type="submission" date="2023-01" db="EMBL/GenBank/DDBJ databases">
        <authorList>
            <person name="Van Ghelder C."/>
            <person name="Rancurel C."/>
        </authorList>
    </citation>
    <scope>NUCLEOTIDE SEQUENCE</scope>
    <source>
        <strain evidence="2">CNCM I-4278</strain>
    </source>
</reference>
<name>A0A9W4XLR8_9PLEO</name>
<keyword evidence="3" id="KW-1185">Reference proteome</keyword>
<keyword evidence="1" id="KW-0812">Transmembrane</keyword>
<accession>A0A9W4XLR8</accession>
<organism evidence="2 3">
    <name type="scientific">Periconia digitata</name>
    <dbReference type="NCBI Taxonomy" id="1303443"/>
    <lineage>
        <taxon>Eukaryota</taxon>
        <taxon>Fungi</taxon>
        <taxon>Dikarya</taxon>
        <taxon>Ascomycota</taxon>
        <taxon>Pezizomycotina</taxon>
        <taxon>Dothideomycetes</taxon>
        <taxon>Pleosporomycetidae</taxon>
        <taxon>Pleosporales</taxon>
        <taxon>Massarineae</taxon>
        <taxon>Periconiaceae</taxon>
        <taxon>Periconia</taxon>
    </lineage>
</organism>
<evidence type="ECO:0000256" key="1">
    <source>
        <dbReference type="SAM" id="Phobius"/>
    </source>
</evidence>
<evidence type="ECO:0000313" key="3">
    <source>
        <dbReference type="Proteomes" id="UP001152607"/>
    </source>
</evidence>
<protein>
    <submittedName>
        <fullName evidence="2">Uncharacterized protein</fullName>
    </submittedName>
</protein>
<proteinExistence type="predicted"/>
<keyword evidence="1" id="KW-0472">Membrane</keyword>